<reference evidence="8" key="2">
    <citation type="submission" date="2013-12" db="EMBL/GenBank/DDBJ databases">
        <title>Evolution of pathogenesis and genome organization in the Tremellales.</title>
        <authorList>
            <person name="Cuomo C."/>
            <person name="Litvintseva A."/>
            <person name="Heitman J."/>
            <person name="Chen Y."/>
            <person name="Sun S."/>
            <person name="Springer D."/>
            <person name="Dromer F."/>
            <person name="Young S."/>
            <person name="Zeng Q."/>
            <person name="Chapman S."/>
            <person name="Gujja S."/>
            <person name="Saif S."/>
            <person name="Birren B."/>
        </authorList>
    </citation>
    <scope>NUCLEOTIDE SEQUENCE [LARGE SCALE GENOMIC DNA]</scope>
    <source>
        <strain evidence="8">BCC8398</strain>
    </source>
</reference>
<name>A0A1B9GSF6_9TREE</name>
<feature type="transmembrane region" description="Helical" evidence="6">
    <location>
        <begin position="467"/>
        <end position="485"/>
    </location>
</feature>
<sequence length="640" mass="68923">MTSNGRDHYSAGGRGLNLMSWKTLNLFSDEWSDTARLRAGIFLSCVIIGLASGSNYVYSAYAPQLATELRVSSTVGNLIGLAGNLGVYLTGPLWGKLVDARGPKLSLFLGGLCCLIGYSSVHAFYVGTFSLRAPSNPSNPSDAEPDAGPTQIRLFFLLFAMFLTGCGGSSGLTSGVNATAKSFPDSTRASATGTVLAGFGLSAFLFSSLGHLVYKGDAGGLLALLAGGTGIPMLIGSTYIRPVPPHDQDEHRRSISTYERINNDDDDGPDGFQGDTHGHGHGHANQVEILIQEAGEYEIDDGDGVMSRSNSLELTRSRSPLPRGRHHQSQRNDIHAHFSDALPATSHSHPHSHSGNGKSSHARSSSLASLPPTLLAHTPFDLFRSLDFWILFVVLALLCGVGLMYINNAGTVALALGREGQRVYDKERVSGWQAKQVGLVSIWNCAGRIIGGVVSDFGKTKYHISRIWFLPVVAILFIISQVSALETTRVQSLWMVSSLLGLAYGSLFNVLPMLVLEWFGMRHFSQNWGWTAVAPILGSNGFNLLFGKVYDAHTIGRIGTEDGIASPVDDKIDVIDTLGRLMRRGGSAIPDDGKHDCLVGEDCYGTAFKFTLLGSVVALCLSVWAGVRRERYSRERRKAM</sequence>
<feature type="region of interest" description="Disordered" evidence="5">
    <location>
        <begin position="300"/>
        <end position="364"/>
    </location>
</feature>
<dbReference type="PANTHER" id="PTHR21576">
    <property type="entry name" value="UNCHARACTERIZED NODULIN-LIKE PROTEIN"/>
    <property type="match status" value="1"/>
</dbReference>
<feature type="compositionally biased region" description="Polar residues" evidence="5">
    <location>
        <begin position="307"/>
        <end position="318"/>
    </location>
</feature>
<evidence type="ECO:0000256" key="1">
    <source>
        <dbReference type="ARBA" id="ARBA00004141"/>
    </source>
</evidence>
<dbReference type="STRING" id="1296120.A0A1B9GSF6"/>
<feature type="transmembrane region" description="Helical" evidence="6">
    <location>
        <begin position="388"/>
        <end position="406"/>
    </location>
</feature>
<dbReference type="InterPro" id="IPR011701">
    <property type="entry name" value="MFS"/>
</dbReference>
<dbReference type="Proteomes" id="UP000092666">
    <property type="component" value="Unassembled WGS sequence"/>
</dbReference>
<feature type="transmembrane region" description="Helical" evidence="6">
    <location>
        <begin position="220"/>
        <end position="240"/>
    </location>
</feature>
<feature type="transmembrane region" description="Helical" evidence="6">
    <location>
        <begin position="492"/>
        <end position="515"/>
    </location>
</feature>
<keyword evidence="4 6" id="KW-0472">Membrane</keyword>
<proteinExistence type="predicted"/>
<feature type="transmembrane region" description="Helical" evidence="6">
    <location>
        <begin position="193"/>
        <end position="214"/>
    </location>
</feature>
<dbReference type="EMBL" id="KI669502">
    <property type="protein sequence ID" value="OCF33961.1"/>
    <property type="molecule type" value="Genomic_DNA"/>
</dbReference>
<dbReference type="GO" id="GO:0022857">
    <property type="term" value="F:transmembrane transporter activity"/>
    <property type="evidence" value="ECO:0007669"/>
    <property type="project" value="InterPro"/>
</dbReference>
<dbReference type="Gene3D" id="1.20.1250.20">
    <property type="entry name" value="MFS general substrate transporter like domains"/>
    <property type="match status" value="1"/>
</dbReference>
<dbReference type="OrthoDB" id="410267at2759"/>
<evidence type="ECO:0000313" key="8">
    <source>
        <dbReference type="Proteomes" id="UP000092666"/>
    </source>
</evidence>
<dbReference type="GO" id="GO:0000329">
    <property type="term" value="C:fungal-type vacuole membrane"/>
    <property type="evidence" value="ECO:0007669"/>
    <property type="project" value="TreeGrafter"/>
</dbReference>
<dbReference type="AlphaFoldDB" id="A0A1B9GSF6"/>
<evidence type="ECO:0000313" key="7">
    <source>
        <dbReference type="EMBL" id="OCF33961.1"/>
    </source>
</evidence>
<feature type="transmembrane region" description="Helical" evidence="6">
    <location>
        <begin position="39"/>
        <end position="58"/>
    </location>
</feature>
<dbReference type="Pfam" id="PF07690">
    <property type="entry name" value="MFS_1"/>
    <property type="match status" value="1"/>
</dbReference>
<organism evidence="7 8">
    <name type="scientific">Kwoniella heveanensis BCC8398</name>
    <dbReference type="NCBI Taxonomy" id="1296120"/>
    <lineage>
        <taxon>Eukaryota</taxon>
        <taxon>Fungi</taxon>
        <taxon>Dikarya</taxon>
        <taxon>Basidiomycota</taxon>
        <taxon>Agaricomycotina</taxon>
        <taxon>Tremellomycetes</taxon>
        <taxon>Tremellales</taxon>
        <taxon>Cryptococcaceae</taxon>
        <taxon>Kwoniella</taxon>
    </lineage>
</organism>
<evidence type="ECO:0000256" key="5">
    <source>
        <dbReference type="SAM" id="MobiDB-lite"/>
    </source>
</evidence>
<reference evidence="7 8" key="1">
    <citation type="submission" date="2013-07" db="EMBL/GenBank/DDBJ databases">
        <title>The Genome Sequence of Cryptococcus heveanensis BCC8398.</title>
        <authorList>
            <consortium name="The Broad Institute Genome Sequencing Platform"/>
            <person name="Cuomo C."/>
            <person name="Litvintseva A."/>
            <person name="Chen Y."/>
            <person name="Heitman J."/>
            <person name="Sun S."/>
            <person name="Springer D."/>
            <person name="Dromer F."/>
            <person name="Young S.K."/>
            <person name="Zeng Q."/>
            <person name="Gargeya S."/>
            <person name="Fitzgerald M."/>
            <person name="Abouelleil A."/>
            <person name="Alvarado L."/>
            <person name="Berlin A.M."/>
            <person name="Chapman S.B."/>
            <person name="Dewar J."/>
            <person name="Goldberg J."/>
            <person name="Griggs A."/>
            <person name="Gujja S."/>
            <person name="Hansen M."/>
            <person name="Howarth C."/>
            <person name="Imamovic A."/>
            <person name="Larimer J."/>
            <person name="McCowan C."/>
            <person name="Murphy C."/>
            <person name="Pearson M."/>
            <person name="Priest M."/>
            <person name="Roberts A."/>
            <person name="Saif S."/>
            <person name="Shea T."/>
            <person name="Sykes S."/>
            <person name="Wortman J."/>
            <person name="Nusbaum C."/>
            <person name="Birren B."/>
        </authorList>
    </citation>
    <scope>NUCLEOTIDE SEQUENCE [LARGE SCALE GENOMIC DNA]</scope>
    <source>
        <strain evidence="7 8">BCC8398</strain>
    </source>
</reference>
<keyword evidence="3 6" id="KW-1133">Transmembrane helix</keyword>
<evidence type="ECO:0000256" key="3">
    <source>
        <dbReference type="ARBA" id="ARBA00022989"/>
    </source>
</evidence>
<feature type="transmembrane region" description="Helical" evidence="6">
    <location>
        <begin position="78"/>
        <end position="95"/>
    </location>
</feature>
<dbReference type="SUPFAM" id="SSF103473">
    <property type="entry name" value="MFS general substrate transporter"/>
    <property type="match status" value="1"/>
</dbReference>
<feature type="compositionally biased region" description="Low complexity" evidence="5">
    <location>
        <begin position="353"/>
        <end position="364"/>
    </location>
</feature>
<feature type="transmembrane region" description="Helical" evidence="6">
    <location>
        <begin position="107"/>
        <end position="131"/>
    </location>
</feature>
<evidence type="ECO:0000256" key="6">
    <source>
        <dbReference type="SAM" id="Phobius"/>
    </source>
</evidence>
<feature type="transmembrane region" description="Helical" evidence="6">
    <location>
        <begin position="608"/>
        <end position="627"/>
    </location>
</feature>
<gene>
    <name evidence="7" type="ORF">I316_04307</name>
</gene>
<evidence type="ECO:0000256" key="4">
    <source>
        <dbReference type="ARBA" id="ARBA00023136"/>
    </source>
</evidence>
<feature type="transmembrane region" description="Helical" evidence="6">
    <location>
        <begin position="151"/>
        <end position="172"/>
    </location>
</feature>
<dbReference type="PANTHER" id="PTHR21576:SF160">
    <property type="entry name" value="NODULIN-LIKE DOMAIN-CONTAINING PROTEIN"/>
    <property type="match status" value="1"/>
</dbReference>
<evidence type="ECO:0000256" key="2">
    <source>
        <dbReference type="ARBA" id="ARBA00022692"/>
    </source>
</evidence>
<accession>A0A1B9GSF6</accession>
<protein>
    <recommendedName>
        <fullName evidence="9">Nodulin-like domain-containing protein</fullName>
    </recommendedName>
</protein>
<keyword evidence="2 6" id="KW-0812">Transmembrane</keyword>
<feature type="region of interest" description="Disordered" evidence="5">
    <location>
        <begin position="260"/>
        <end position="282"/>
    </location>
</feature>
<keyword evidence="8" id="KW-1185">Reference proteome</keyword>
<dbReference type="InterPro" id="IPR036259">
    <property type="entry name" value="MFS_trans_sf"/>
</dbReference>
<evidence type="ECO:0008006" key="9">
    <source>
        <dbReference type="Google" id="ProtNLM"/>
    </source>
</evidence>
<comment type="subcellular location">
    <subcellularLocation>
        <location evidence="1">Membrane</location>
        <topology evidence="1">Multi-pass membrane protein</topology>
    </subcellularLocation>
</comment>